<protein>
    <recommendedName>
        <fullName evidence="5">EKC/KEOPS complex subunit GON7</fullName>
    </recommendedName>
</protein>
<proteinExistence type="inferred from homology"/>
<dbReference type="GeneID" id="27332301"/>
<feature type="compositionally biased region" description="Polar residues" evidence="14">
    <location>
        <begin position="7"/>
        <end position="17"/>
    </location>
</feature>
<dbReference type="OrthoDB" id="2288868at2759"/>
<comment type="subunit">
    <text evidence="4">Component of the EKC/KEOPS complex composed of at least BUD32, CGI121, GON7, KAE1 and PCC1; the whole complex dimerizes.</text>
</comment>
<dbReference type="EMBL" id="KN847495">
    <property type="protein sequence ID" value="KIW15173.1"/>
    <property type="molecule type" value="Genomic_DNA"/>
</dbReference>
<accession>A0A0D2B8C4</accession>
<evidence type="ECO:0000256" key="14">
    <source>
        <dbReference type="SAM" id="MobiDB-lite"/>
    </source>
</evidence>
<keyword evidence="9" id="KW-0805">Transcription regulation</keyword>
<evidence type="ECO:0000256" key="3">
    <source>
        <dbReference type="ARBA" id="ARBA00008529"/>
    </source>
</evidence>
<evidence type="ECO:0000256" key="8">
    <source>
        <dbReference type="ARBA" id="ARBA00022895"/>
    </source>
</evidence>
<evidence type="ECO:0000313" key="15">
    <source>
        <dbReference type="EMBL" id="KIW15173.1"/>
    </source>
</evidence>
<feature type="compositionally biased region" description="Basic and acidic residues" evidence="14">
    <location>
        <begin position="81"/>
        <end position="90"/>
    </location>
</feature>
<keyword evidence="11" id="KW-0804">Transcription</keyword>
<dbReference type="GO" id="GO:0008033">
    <property type="term" value="P:tRNA processing"/>
    <property type="evidence" value="ECO:0007669"/>
    <property type="project" value="UniProtKB-KW"/>
</dbReference>
<keyword evidence="12" id="KW-0539">Nucleus</keyword>
<comment type="function">
    <text evidence="13">Component of the EKC/KEOPS complex that is required for the formation of a threonylcarbamoyl group on adenosine at position 37 (t(6)A37) in tRNAs that read codons beginning with adenine. The complex is probably involved in the transfer of the threonylcarbamoyl moiety of threonylcarbamoyl-AMP (TC-AMP) to the N6 group of A37. GON7 likely plays a supporting role to the catalytic subunit KAE1 in the complex. The EKC/KEOPS complex also promotes both telomere uncapping and telomere elongation. The complex is required for efficient recruitment of transcriptional coactivators.</text>
</comment>
<evidence type="ECO:0000256" key="12">
    <source>
        <dbReference type="ARBA" id="ARBA00023242"/>
    </source>
</evidence>
<evidence type="ECO:0000256" key="9">
    <source>
        <dbReference type="ARBA" id="ARBA00023015"/>
    </source>
</evidence>
<evidence type="ECO:0000256" key="13">
    <source>
        <dbReference type="ARBA" id="ARBA00025393"/>
    </source>
</evidence>
<name>A0A0D2B8C4_9EURO</name>
<organism evidence="15 16">
    <name type="scientific">Exophiala spinifera</name>
    <dbReference type="NCBI Taxonomy" id="91928"/>
    <lineage>
        <taxon>Eukaryota</taxon>
        <taxon>Fungi</taxon>
        <taxon>Dikarya</taxon>
        <taxon>Ascomycota</taxon>
        <taxon>Pezizomycotina</taxon>
        <taxon>Eurotiomycetes</taxon>
        <taxon>Chaetothyriomycetidae</taxon>
        <taxon>Chaetothyriales</taxon>
        <taxon>Herpotrichiellaceae</taxon>
        <taxon>Exophiala</taxon>
    </lineage>
</organism>
<evidence type="ECO:0000256" key="2">
    <source>
        <dbReference type="ARBA" id="ARBA00004574"/>
    </source>
</evidence>
<feature type="region of interest" description="Disordered" evidence="14">
    <location>
        <begin position="81"/>
        <end position="121"/>
    </location>
</feature>
<dbReference type="RefSeq" id="XP_016235389.1">
    <property type="nucleotide sequence ID" value="XM_016379562.1"/>
</dbReference>
<feature type="region of interest" description="Disordered" evidence="14">
    <location>
        <begin position="1"/>
        <end position="28"/>
    </location>
</feature>
<dbReference type="HOGENOM" id="CLU_146833_2_1_1"/>
<gene>
    <name evidence="15" type="ORF">PV08_05218</name>
</gene>
<keyword evidence="8" id="KW-0779">Telomere</keyword>
<evidence type="ECO:0000256" key="1">
    <source>
        <dbReference type="ARBA" id="ARBA00004123"/>
    </source>
</evidence>
<feature type="compositionally biased region" description="Polar residues" evidence="14">
    <location>
        <begin position="91"/>
        <end position="102"/>
    </location>
</feature>
<sequence>MPISKLEASNGTSTPMASHTEHAPTVLKASYQSPTGLADFHHVIAAPVSHALNSEAKTQYLGELRASSRKLQDEINKFLTEKMDEDKKGQNQESTSGASLQKTQEELEEENYGEEVAGDDT</sequence>
<evidence type="ECO:0000256" key="10">
    <source>
        <dbReference type="ARBA" id="ARBA00023159"/>
    </source>
</evidence>
<keyword evidence="6" id="KW-0158">Chromosome</keyword>
<evidence type="ECO:0000256" key="5">
    <source>
        <dbReference type="ARBA" id="ARBA00019746"/>
    </source>
</evidence>
<evidence type="ECO:0000313" key="16">
    <source>
        <dbReference type="Proteomes" id="UP000053328"/>
    </source>
</evidence>
<dbReference type="Proteomes" id="UP000053328">
    <property type="component" value="Unassembled WGS sequence"/>
</dbReference>
<dbReference type="GO" id="GO:0000781">
    <property type="term" value="C:chromosome, telomeric region"/>
    <property type="evidence" value="ECO:0007669"/>
    <property type="project" value="UniProtKB-SubCell"/>
</dbReference>
<feature type="compositionally biased region" description="Acidic residues" evidence="14">
    <location>
        <begin position="106"/>
        <end position="121"/>
    </location>
</feature>
<keyword evidence="16" id="KW-1185">Reference proteome</keyword>
<reference evidence="15 16" key="1">
    <citation type="submission" date="2015-01" db="EMBL/GenBank/DDBJ databases">
        <title>The Genome Sequence of Exophiala spinifera CBS89968.</title>
        <authorList>
            <consortium name="The Broad Institute Genomics Platform"/>
            <person name="Cuomo C."/>
            <person name="de Hoog S."/>
            <person name="Gorbushina A."/>
            <person name="Stielow B."/>
            <person name="Teixiera M."/>
            <person name="Abouelleil A."/>
            <person name="Chapman S.B."/>
            <person name="Priest M."/>
            <person name="Young S.K."/>
            <person name="Wortman J."/>
            <person name="Nusbaum C."/>
            <person name="Birren B."/>
        </authorList>
    </citation>
    <scope>NUCLEOTIDE SEQUENCE [LARGE SCALE GENOMIC DNA]</scope>
    <source>
        <strain evidence="15 16">CBS 89968</strain>
    </source>
</reference>
<keyword evidence="7" id="KW-0819">tRNA processing</keyword>
<dbReference type="VEuPathDB" id="FungiDB:PV08_05218"/>
<dbReference type="AlphaFoldDB" id="A0A0D2B8C4"/>
<evidence type="ECO:0000256" key="7">
    <source>
        <dbReference type="ARBA" id="ARBA00022694"/>
    </source>
</evidence>
<keyword evidence="10" id="KW-0010">Activator</keyword>
<dbReference type="InterPro" id="IPR014849">
    <property type="entry name" value="EKC/KEOPS_Gon7"/>
</dbReference>
<dbReference type="GO" id="GO:0005634">
    <property type="term" value="C:nucleus"/>
    <property type="evidence" value="ECO:0007669"/>
    <property type="project" value="UniProtKB-SubCell"/>
</dbReference>
<evidence type="ECO:0000256" key="11">
    <source>
        <dbReference type="ARBA" id="ARBA00023163"/>
    </source>
</evidence>
<comment type="similarity">
    <text evidence="3">Belongs to the GON7 family.</text>
</comment>
<evidence type="ECO:0000256" key="6">
    <source>
        <dbReference type="ARBA" id="ARBA00022454"/>
    </source>
</evidence>
<comment type="subcellular location">
    <subcellularLocation>
        <location evidence="2">Chromosome</location>
        <location evidence="2">Telomere</location>
    </subcellularLocation>
    <subcellularLocation>
        <location evidence="1">Nucleus</location>
    </subcellularLocation>
</comment>
<dbReference type="Pfam" id="PF08738">
    <property type="entry name" value="Gon7"/>
    <property type="match status" value="1"/>
</dbReference>
<evidence type="ECO:0000256" key="4">
    <source>
        <dbReference type="ARBA" id="ARBA00011534"/>
    </source>
</evidence>